<keyword evidence="4" id="KW-0418">Kinase</keyword>
<dbReference type="Gene3D" id="2.60.120.200">
    <property type="match status" value="1"/>
</dbReference>
<evidence type="ECO:0000313" key="4">
    <source>
        <dbReference type="EMBL" id="RZC25416.1"/>
    </source>
</evidence>
<keyword evidence="5" id="KW-1185">Reference proteome</keyword>
<sequence length="339" mass="37980">MMHNEPIMEEPQEVALRRSQRERKLAISNDYGVYLHEIETKLSINDNDPVSFSQAISCDNFEKWLNAMKEEIDSMEHNGVWDLVELPKSCKRVGSNDLDLLHETKKFLSRNFEVKDMGEATIQANWLRNFISGLGIVDSIARPLKMYCDNSATIFFEIKVHWREVPMEKGTSLPMEKDAIQVTPDSRGPISNYSGRAFYKEQLKLWDSQRGIKASVNSTFVFNVNPQTSPGCEGFTFMLPDDTSLPSNSAGQWLGIVNSTSIGVSNIVAVKFDTRKSYSEDIDDNHVGVDVKSIYSIQQESLGPHGVNISSGTNSIATIYFDAKGGKLIIYVSTSGDLK</sequence>
<evidence type="ECO:0000256" key="1">
    <source>
        <dbReference type="ARBA" id="ARBA00007606"/>
    </source>
</evidence>
<dbReference type="PANTHER" id="PTHR32401:SF53">
    <property type="entry name" value="LEGUME LECTIN DOMAIN-CONTAINING PROTEIN"/>
    <property type="match status" value="1"/>
</dbReference>
<protein>
    <submittedName>
        <fullName evidence="4">Putative L-type lectin-domain containing receptor kinase S.5</fullName>
    </submittedName>
</protein>
<accession>A0A445LQ82</accession>
<gene>
    <name evidence="4" type="ORF">D0Y65_004211</name>
</gene>
<dbReference type="Proteomes" id="UP000289340">
    <property type="component" value="Chromosome 2"/>
</dbReference>
<keyword evidence="4" id="KW-0675">Receptor</keyword>
<feature type="domain" description="Legume lectin" evidence="3">
    <location>
        <begin position="171"/>
        <end position="334"/>
    </location>
</feature>
<dbReference type="EMBL" id="QZWG01000002">
    <property type="protein sequence ID" value="RZC25416.1"/>
    <property type="molecule type" value="Genomic_DNA"/>
</dbReference>
<dbReference type="InterPro" id="IPR013320">
    <property type="entry name" value="ConA-like_dom_sf"/>
</dbReference>
<dbReference type="InterPro" id="IPR001220">
    <property type="entry name" value="Legume_lectin_dom"/>
</dbReference>
<dbReference type="GO" id="GO:0016301">
    <property type="term" value="F:kinase activity"/>
    <property type="evidence" value="ECO:0007669"/>
    <property type="project" value="UniProtKB-KW"/>
</dbReference>
<evidence type="ECO:0000259" key="3">
    <source>
        <dbReference type="Pfam" id="PF00139"/>
    </source>
</evidence>
<dbReference type="AlphaFoldDB" id="A0A445LQ82"/>
<dbReference type="Pfam" id="PF00139">
    <property type="entry name" value="Lectin_legB"/>
    <property type="match status" value="1"/>
</dbReference>
<keyword evidence="2 4" id="KW-0430">Lectin</keyword>
<organism evidence="4 5">
    <name type="scientific">Glycine soja</name>
    <name type="common">Wild soybean</name>
    <dbReference type="NCBI Taxonomy" id="3848"/>
    <lineage>
        <taxon>Eukaryota</taxon>
        <taxon>Viridiplantae</taxon>
        <taxon>Streptophyta</taxon>
        <taxon>Embryophyta</taxon>
        <taxon>Tracheophyta</taxon>
        <taxon>Spermatophyta</taxon>
        <taxon>Magnoliopsida</taxon>
        <taxon>eudicotyledons</taxon>
        <taxon>Gunneridae</taxon>
        <taxon>Pentapetalae</taxon>
        <taxon>rosids</taxon>
        <taxon>fabids</taxon>
        <taxon>Fabales</taxon>
        <taxon>Fabaceae</taxon>
        <taxon>Papilionoideae</taxon>
        <taxon>50 kb inversion clade</taxon>
        <taxon>NPAAA clade</taxon>
        <taxon>indigoferoid/millettioid clade</taxon>
        <taxon>Phaseoleae</taxon>
        <taxon>Glycine</taxon>
        <taxon>Glycine subgen. Soja</taxon>
    </lineage>
</organism>
<keyword evidence="4" id="KW-0808">Transferase</keyword>
<evidence type="ECO:0000313" key="5">
    <source>
        <dbReference type="Proteomes" id="UP000289340"/>
    </source>
</evidence>
<dbReference type="PANTHER" id="PTHR32401">
    <property type="entry name" value="CONCANAVALIN A-LIKE LECTIN FAMILY PROTEIN"/>
    <property type="match status" value="1"/>
</dbReference>
<dbReference type="GO" id="GO:0030246">
    <property type="term" value="F:carbohydrate binding"/>
    <property type="evidence" value="ECO:0007669"/>
    <property type="project" value="UniProtKB-KW"/>
</dbReference>
<dbReference type="InterPro" id="IPR050258">
    <property type="entry name" value="Leguminous_Lectin"/>
</dbReference>
<dbReference type="SUPFAM" id="SSF49899">
    <property type="entry name" value="Concanavalin A-like lectins/glucanases"/>
    <property type="match status" value="1"/>
</dbReference>
<proteinExistence type="inferred from homology"/>
<evidence type="ECO:0000256" key="2">
    <source>
        <dbReference type="ARBA" id="ARBA00022734"/>
    </source>
</evidence>
<dbReference type="CDD" id="cd06899">
    <property type="entry name" value="lectin_legume_LecRK_Arcelin_ConA"/>
    <property type="match status" value="1"/>
</dbReference>
<name>A0A445LQ82_GLYSO</name>
<comment type="similarity">
    <text evidence="1">Belongs to the leguminous lectin family.</text>
</comment>
<reference evidence="4 5" key="1">
    <citation type="submission" date="2018-09" db="EMBL/GenBank/DDBJ databases">
        <title>A high-quality reference genome of wild soybean provides a powerful tool to mine soybean genomes.</title>
        <authorList>
            <person name="Xie M."/>
            <person name="Chung C.Y.L."/>
            <person name="Li M.-W."/>
            <person name="Wong F.-L."/>
            <person name="Chan T.-F."/>
            <person name="Lam H.-M."/>
        </authorList>
    </citation>
    <scope>NUCLEOTIDE SEQUENCE [LARGE SCALE GENOMIC DNA]</scope>
    <source>
        <strain evidence="5">cv. W05</strain>
        <tissue evidence="4">Hypocotyl of etiolated seedlings</tissue>
    </source>
</reference>
<comment type="caution">
    <text evidence="4">The sequence shown here is derived from an EMBL/GenBank/DDBJ whole genome shotgun (WGS) entry which is preliminary data.</text>
</comment>